<dbReference type="InterPro" id="IPR033479">
    <property type="entry name" value="dCache_1"/>
</dbReference>
<evidence type="ECO:0000256" key="9">
    <source>
        <dbReference type="SAM" id="Phobius"/>
    </source>
</evidence>
<dbReference type="SMART" id="SM00304">
    <property type="entry name" value="HAMP"/>
    <property type="match status" value="1"/>
</dbReference>
<keyword evidence="4 9" id="KW-0812">Transmembrane</keyword>
<dbReference type="AlphaFoldDB" id="A0A0W8E481"/>
<keyword evidence="7" id="KW-0807">Transducer</keyword>
<evidence type="ECO:0000256" key="6">
    <source>
        <dbReference type="ARBA" id="ARBA00023136"/>
    </source>
</evidence>
<dbReference type="Gene3D" id="3.30.450.20">
    <property type="entry name" value="PAS domain"/>
    <property type="match status" value="1"/>
</dbReference>
<dbReference type="InterPro" id="IPR003660">
    <property type="entry name" value="HAMP_dom"/>
</dbReference>
<evidence type="ECO:0000256" key="1">
    <source>
        <dbReference type="ARBA" id="ARBA00004651"/>
    </source>
</evidence>
<comment type="caution">
    <text evidence="12">The sequence shown here is derived from an EMBL/GenBank/DDBJ whole genome shotgun (WGS) entry which is preliminary data.</text>
</comment>
<dbReference type="Pfam" id="PF00672">
    <property type="entry name" value="HAMP"/>
    <property type="match status" value="1"/>
</dbReference>
<feature type="transmembrane region" description="Helical" evidence="9">
    <location>
        <begin position="6"/>
        <end position="28"/>
    </location>
</feature>
<evidence type="ECO:0000256" key="7">
    <source>
        <dbReference type="ARBA" id="ARBA00023224"/>
    </source>
</evidence>
<keyword evidence="6 9" id="KW-0472">Membrane</keyword>
<evidence type="ECO:0000256" key="2">
    <source>
        <dbReference type="ARBA" id="ARBA00022475"/>
    </source>
</evidence>
<accession>A0A0W8E481</accession>
<comment type="subcellular location">
    <subcellularLocation>
        <location evidence="1">Cell membrane</location>
        <topology evidence="1">Multi-pass membrane protein</topology>
    </subcellularLocation>
</comment>
<dbReference type="PROSITE" id="PS50885">
    <property type="entry name" value="HAMP"/>
    <property type="match status" value="1"/>
</dbReference>
<dbReference type="PROSITE" id="PS50111">
    <property type="entry name" value="CHEMOTAXIS_TRANSDUC_2"/>
    <property type="match status" value="1"/>
</dbReference>
<gene>
    <name evidence="12" type="ORF">ASZ90_019316</name>
</gene>
<keyword evidence="2" id="KW-1003">Cell membrane</keyword>
<evidence type="ECO:0000259" key="11">
    <source>
        <dbReference type="PROSITE" id="PS50885"/>
    </source>
</evidence>
<reference evidence="12" key="1">
    <citation type="journal article" date="2015" name="Proc. Natl. Acad. Sci. U.S.A.">
        <title>Networks of energetic and metabolic interactions define dynamics in microbial communities.</title>
        <authorList>
            <person name="Embree M."/>
            <person name="Liu J.K."/>
            <person name="Al-Bassam M.M."/>
            <person name="Zengler K."/>
        </authorList>
    </citation>
    <scope>NUCLEOTIDE SEQUENCE</scope>
</reference>
<evidence type="ECO:0000256" key="8">
    <source>
        <dbReference type="ARBA" id="ARBA00029447"/>
    </source>
</evidence>
<evidence type="ECO:0000256" key="3">
    <source>
        <dbReference type="ARBA" id="ARBA00022500"/>
    </source>
</evidence>
<keyword evidence="3" id="KW-0145">Chemotaxis</keyword>
<dbReference type="GO" id="GO:0006935">
    <property type="term" value="P:chemotaxis"/>
    <property type="evidence" value="ECO:0007669"/>
    <property type="project" value="UniProtKB-KW"/>
</dbReference>
<dbReference type="Pfam" id="PF00015">
    <property type="entry name" value="MCPsignal"/>
    <property type="match status" value="1"/>
</dbReference>
<dbReference type="GO" id="GO:0005886">
    <property type="term" value="C:plasma membrane"/>
    <property type="evidence" value="ECO:0007669"/>
    <property type="project" value="UniProtKB-SubCell"/>
</dbReference>
<feature type="domain" description="HAMP" evidence="11">
    <location>
        <begin position="301"/>
        <end position="356"/>
    </location>
</feature>
<dbReference type="Gene3D" id="1.10.287.950">
    <property type="entry name" value="Methyl-accepting chemotaxis protein"/>
    <property type="match status" value="1"/>
</dbReference>
<dbReference type="EMBL" id="LNQE01001888">
    <property type="protein sequence ID" value="KUG03217.1"/>
    <property type="molecule type" value="Genomic_DNA"/>
</dbReference>
<feature type="domain" description="Methyl-accepting transducer" evidence="10">
    <location>
        <begin position="361"/>
        <end position="633"/>
    </location>
</feature>
<dbReference type="Pfam" id="PF02743">
    <property type="entry name" value="dCache_1"/>
    <property type="match status" value="1"/>
</dbReference>
<evidence type="ECO:0000256" key="5">
    <source>
        <dbReference type="ARBA" id="ARBA00022989"/>
    </source>
</evidence>
<evidence type="ECO:0000259" key="10">
    <source>
        <dbReference type="PROSITE" id="PS50111"/>
    </source>
</evidence>
<dbReference type="CDD" id="cd12914">
    <property type="entry name" value="PDC1_DGC_like"/>
    <property type="match status" value="1"/>
</dbReference>
<feature type="transmembrane region" description="Helical" evidence="9">
    <location>
        <begin position="281"/>
        <end position="300"/>
    </location>
</feature>
<dbReference type="InterPro" id="IPR029151">
    <property type="entry name" value="Sensor-like_sf"/>
</dbReference>
<organism evidence="12">
    <name type="scientific">hydrocarbon metagenome</name>
    <dbReference type="NCBI Taxonomy" id="938273"/>
    <lineage>
        <taxon>unclassified sequences</taxon>
        <taxon>metagenomes</taxon>
        <taxon>ecological metagenomes</taxon>
    </lineage>
</organism>
<dbReference type="GO" id="GO:0007165">
    <property type="term" value="P:signal transduction"/>
    <property type="evidence" value="ECO:0007669"/>
    <property type="project" value="UniProtKB-KW"/>
</dbReference>
<dbReference type="PANTHER" id="PTHR32089">
    <property type="entry name" value="METHYL-ACCEPTING CHEMOTAXIS PROTEIN MCPB"/>
    <property type="match status" value="1"/>
</dbReference>
<dbReference type="CDD" id="cd06225">
    <property type="entry name" value="HAMP"/>
    <property type="match status" value="1"/>
</dbReference>
<evidence type="ECO:0000256" key="4">
    <source>
        <dbReference type="ARBA" id="ARBA00022692"/>
    </source>
</evidence>
<dbReference type="SMART" id="SM00283">
    <property type="entry name" value="MA"/>
    <property type="match status" value="1"/>
</dbReference>
<dbReference type="CDD" id="cd12912">
    <property type="entry name" value="PDC2_MCP_like"/>
    <property type="match status" value="1"/>
</dbReference>
<comment type="similarity">
    <text evidence="8">Belongs to the methyl-accepting chemotaxis (MCP) protein family.</text>
</comment>
<evidence type="ECO:0000313" key="12">
    <source>
        <dbReference type="EMBL" id="KUG03217.1"/>
    </source>
</evidence>
<keyword evidence="5 9" id="KW-1133">Transmembrane helix</keyword>
<dbReference type="InterPro" id="IPR004089">
    <property type="entry name" value="MCPsignal_dom"/>
</dbReference>
<name>A0A0W8E481_9ZZZZ</name>
<sequence>MRSLRTKLTVYVVIVVILVCSGCGLIAYNMASKSLAESIEDSALAKAQDVAAMVSQQVDAAVNTVDTLASTPEVKSMDLNLMMPALQAQKERLGYSMIGLMEKDGTFHGTDGSLSNGADRDYFKKAMQGQASISEPMISKVDNSLIVIAAAPIKDAGGNIVGVLAGITDASFLSSVVENIKFGETGYGYMINKEATVIAHPTHDMINTYNPYQDSKNNVTELLLLVDKMIAGESGFGKYTWTDNSVKLMSFAQVPGMDWSIAVTAPESELMAGVEQMKMNIIFAALAFILFGSLVAFWLGTVISNPIKAASNHAALIAGGDLTVKIEEKYLKQTDELGEMSRSLDNMVKSLKVTMSNILMNAQEVAASSDQLAASSQNIASGMQQTSASVEEIVAGMQEVSAATEEINASAEEITSAVIEVNAMAQKGFEDSVPIKKRARYTEREATEAKDKSEKIYTGIKAQLEKAVEEAKVIDQINSLAVNISDIANQTNLLALNAAIEAARAGEHGKGFAVVAEEVRKLAEDSSSTVEGIHGLTGQVESALQNLVKTTSQLLEFINDTVIIDYGRTVDAGRYYSQDADTWSDLTSETSKNMNQLLLSMQEVTRAIEATSATTQEASAGSQEIARNTETAATAAMEINSASERLAESAGILYELMQQFKLDDSERKGASIMNTVNRTGVEPPLEELFQESKRPSRANIA</sequence>
<dbReference type="SUPFAM" id="SSF103190">
    <property type="entry name" value="Sensory domain-like"/>
    <property type="match status" value="1"/>
</dbReference>
<dbReference type="SUPFAM" id="SSF58104">
    <property type="entry name" value="Methyl-accepting chemotaxis protein (MCP) signaling domain"/>
    <property type="match status" value="1"/>
</dbReference>
<protein>
    <submittedName>
        <fullName evidence="12">Methyl-accepting chemotaxis protein</fullName>
    </submittedName>
</protein>
<proteinExistence type="inferred from homology"/>
<dbReference type="PANTHER" id="PTHR32089:SF112">
    <property type="entry name" value="LYSOZYME-LIKE PROTEIN-RELATED"/>
    <property type="match status" value="1"/>
</dbReference>